<dbReference type="GO" id="GO:0061630">
    <property type="term" value="F:ubiquitin protein ligase activity"/>
    <property type="evidence" value="ECO:0007669"/>
    <property type="project" value="TreeGrafter"/>
</dbReference>
<protein>
    <submittedName>
        <fullName evidence="2">Uncharacterized protein</fullName>
    </submittedName>
</protein>
<dbReference type="GO" id="GO:0005829">
    <property type="term" value="C:cytosol"/>
    <property type="evidence" value="ECO:0007669"/>
    <property type="project" value="TreeGrafter"/>
</dbReference>
<organism evidence="2 3">
    <name type="scientific">Sistotremastrum suecicum HHB10207 ss-3</name>
    <dbReference type="NCBI Taxonomy" id="1314776"/>
    <lineage>
        <taxon>Eukaryota</taxon>
        <taxon>Fungi</taxon>
        <taxon>Dikarya</taxon>
        <taxon>Basidiomycota</taxon>
        <taxon>Agaricomycotina</taxon>
        <taxon>Agaricomycetes</taxon>
        <taxon>Sistotremastrales</taxon>
        <taxon>Sistotremastraceae</taxon>
        <taxon>Sistotremastrum</taxon>
    </lineage>
</organism>
<gene>
    <name evidence="2" type="ORF">SISSUDRAFT_1011559</name>
</gene>
<dbReference type="GO" id="GO:0030332">
    <property type="term" value="F:cyclin binding"/>
    <property type="evidence" value="ECO:0007669"/>
    <property type="project" value="TreeGrafter"/>
</dbReference>
<dbReference type="Pfam" id="PF09814">
    <property type="entry name" value="HECT_2"/>
    <property type="match status" value="1"/>
</dbReference>
<evidence type="ECO:0000313" key="2">
    <source>
        <dbReference type="EMBL" id="KZT32770.1"/>
    </source>
</evidence>
<dbReference type="GO" id="GO:0006513">
    <property type="term" value="P:protein monoubiquitination"/>
    <property type="evidence" value="ECO:0007669"/>
    <property type="project" value="TreeGrafter"/>
</dbReference>
<evidence type="ECO:0000313" key="3">
    <source>
        <dbReference type="Proteomes" id="UP000076798"/>
    </source>
</evidence>
<sequence length="826" mass="91264">MIEIASVSDEASLVLELRDHVSRIAPSLDTFDAELAKSLISLISHLKRISALYPDPLSDVEGGITPVEPRLPADIYSTLSRQVSDLKIQRVEAAKSSGYQPPAVAVESALLWNQIDHDLEIILRLCLQRTERDISSSQPPGYEDQADMELPVYEDGDNFRDVATQKHRLSAASPRVGNSDEKMRLDLDAVALAIDRFYRVAPQLHNQRVELREGKLEAMERARRESLASMKSAKALGKMKAEEDDVQSRDLEKMLELIGKASSRRLDNQAVVLDDRFRDRVAQAHQNEMVKKQQFVEQLINHSGVRRIDSQDALPTVSTTLRNPETMLTLPEFIREPLPVGVNVQDPEAMLTLPEFVSEPVPANLVTPPPPPLGLKRSKSRILGRNRSSSAPPLAWLLPGSNSSSRSASPHPKTRVSDSGPKRAGLDVQYVAEHQENLGIVFVFLRVEGAHSTGIVAEVLPDASDSAYRERLILRSGSSTSPPLLLPTGVDSGRHSLRAFSAHYELKLIADSSATPAANSDSSPLLDATQLQAMSPTSFVCVSCSLPLAIASKVSRYADLPSEYWTELVEAWVCHTDQKLTEAVGQYAQKGFWPKDGQVLVGGSYLLMEEAAVVKTNIRTANFSSVSILASSFTLTIISQNGESYLTRCICGAVVGRYHPSNAINSTPSAYRFTKYGIRPMGPTLEPSRIPLSAFIVEDMLAVIHAHARYRFIIHDEEEEKPRLLIWALKPSIRLSYSISHFYTIPRSASILAAKVLYKIVGPTTTAAEFDRLVASLPGFSFAEHLHYPFDVCHRLATLMRESNKAYPENLRTMTGLDVGWLQRSA</sequence>
<dbReference type="EMBL" id="KV428296">
    <property type="protein sequence ID" value="KZT32770.1"/>
    <property type="molecule type" value="Genomic_DNA"/>
</dbReference>
<dbReference type="GO" id="GO:0031624">
    <property type="term" value="F:ubiquitin conjugating enzyme binding"/>
    <property type="evidence" value="ECO:0007669"/>
    <property type="project" value="TreeGrafter"/>
</dbReference>
<reference evidence="2 3" key="1">
    <citation type="journal article" date="2016" name="Mol. Biol. Evol.">
        <title>Comparative Genomics of Early-Diverging Mushroom-Forming Fungi Provides Insights into the Origins of Lignocellulose Decay Capabilities.</title>
        <authorList>
            <person name="Nagy L.G."/>
            <person name="Riley R."/>
            <person name="Tritt A."/>
            <person name="Adam C."/>
            <person name="Daum C."/>
            <person name="Floudas D."/>
            <person name="Sun H."/>
            <person name="Yadav J.S."/>
            <person name="Pangilinan J."/>
            <person name="Larsson K.H."/>
            <person name="Matsuura K."/>
            <person name="Barry K."/>
            <person name="Labutti K."/>
            <person name="Kuo R."/>
            <person name="Ohm R.A."/>
            <person name="Bhattacharya S.S."/>
            <person name="Shirouzu T."/>
            <person name="Yoshinaga Y."/>
            <person name="Martin F.M."/>
            <person name="Grigoriev I.V."/>
            <person name="Hibbett D.S."/>
        </authorList>
    </citation>
    <scope>NUCLEOTIDE SEQUENCE [LARGE SCALE GENOMIC DNA]</scope>
    <source>
        <strain evidence="2 3">HHB10207 ss-3</strain>
    </source>
</reference>
<evidence type="ECO:0000256" key="1">
    <source>
        <dbReference type="SAM" id="MobiDB-lite"/>
    </source>
</evidence>
<dbReference type="PANTHER" id="PTHR31531:SF2">
    <property type="entry name" value="E3 UBIQUITIN-PROTEIN LIGASE E3D"/>
    <property type="match status" value="1"/>
</dbReference>
<dbReference type="GO" id="GO:0043161">
    <property type="term" value="P:proteasome-mediated ubiquitin-dependent protein catabolic process"/>
    <property type="evidence" value="ECO:0007669"/>
    <property type="project" value="TreeGrafter"/>
</dbReference>
<dbReference type="PANTHER" id="PTHR31531">
    <property type="entry name" value="E3 UBIQUITIN-PROTEIN LIGASE E3D FAMILY MEMBER"/>
    <property type="match status" value="1"/>
</dbReference>
<accession>A0A165Y1A4</accession>
<dbReference type="GO" id="GO:0000209">
    <property type="term" value="P:protein polyubiquitination"/>
    <property type="evidence" value="ECO:0007669"/>
    <property type="project" value="TreeGrafter"/>
</dbReference>
<dbReference type="GO" id="GO:0000151">
    <property type="term" value="C:ubiquitin ligase complex"/>
    <property type="evidence" value="ECO:0007669"/>
    <property type="project" value="TreeGrafter"/>
</dbReference>
<dbReference type="GO" id="GO:0051865">
    <property type="term" value="P:protein autoubiquitination"/>
    <property type="evidence" value="ECO:0007669"/>
    <property type="project" value="TreeGrafter"/>
</dbReference>
<proteinExistence type="predicted"/>
<dbReference type="STRING" id="1314776.A0A165Y1A4"/>
<feature type="region of interest" description="Disordered" evidence="1">
    <location>
        <begin position="360"/>
        <end position="422"/>
    </location>
</feature>
<dbReference type="GO" id="GO:0005634">
    <property type="term" value="C:nucleus"/>
    <property type="evidence" value="ECO:0007669"/>
    <property type="project" value="TreeGrafter"/>
</dbReference>
<dbReference type="InterPro" id="IPR019193">
    <property type="entry name" value="UBQ-conj_enz_E2-bd_prot"/>
</dbReference>
<dbReference type="Proteomes" id="UP000076798">
    <property type="component" value="Unassembled WGS sequence"/>
</dbReference>
<dbReference type="OrthoDB" id="66510at2759"/>
<name>A0A165Y1A4_9AGAM</name>
<keyword evidence="3" id="KW-1185">Reference proteome</keyword>
<dbReference type="AlphaFoldDB" id="A0A165Y1A4"/>